<dbReference type="InterPro" id="IPR017927">
    <property type="entry name" value="FAD-bd_FR_type"/>
</dbReference>
<name>A0A3N4LKA4_9PEZI</name>
<dbReference type="GO" id="GO:0005886">
    <property type="term" value="C:plasma membrane"/>
    <property type="evidence" value="ECO:0007669"/>
    <property type="project" value="TreeGrafter"/>
</dbReference>
<keyword evidence="5" id="KW-0249">Electron transport</keyword>
<proteinExistence type="inferred from homology"/>
<keyword evidence="9 10" id="KW-0472">Membrane</keyword>
<evidence type="ECO:0000256" key="2">
    <source>
        <dbReference type="ARBA" id="ARBA00006278"/>
    </source>
</evidence>
<evidence type="ECO:0000256" key="7">
    <source>
        <dbReference type="ARBA" id="ARBA00023002"/>
    </source>
</evidence>
<feature type="transmembrane region" description="Helical" evidence="10">
    <location>
        <begin position="58"/>
        <end position="80"/>
    </location>
</feature>
<keyword evidence="8" id="KW-0406">Ion transport</keyword>
<dbReference type="GO" id="GO:0006879">
    <property type="term" value="P:intracellular iron ion homeostasis"/>
    <property type="evidence" value="ECO:0007669"/>
    <property type="project" value="TreeGrafter"/>
</dbReference>
<reference evidence="12 13" key="1">
    <citation type="journal article" date="2018" name="Nat. Ecol. Evol.">
        <title>Pezizomycetes genomes reveal the molecular basis of ectomycorrhizal truffle lifestyle.</title>
        <authorList>
            <person name="Murat C."/>
            <person name="Payen T."/>
            <person name="Noel B."/>
            <person name="Kuo A."/>
            <person name="Morin E."/>
            <person name="Chen J."/>
            <person name="Kohler A."/>
            <person name="Krizsan K."/>
            <person name="Balestrini R."/>
            <person name="Da Silva C."/>
            <person name="Montanini B."/>
            <person name="Hainaut M."/>
            <person name="Levati E."/>
            <person name="Barry K.W."/>
            <person name="Belfiori B."/>
            <person name="Cichocki N."/>
            <person name="Clum A."/>
            <person name="Dockter R.B."/>
            <person name="Fauchery L."/>
            <person name="Guy J."/>
            <person name="Iotti M."/>
            <person name="Le Tacon F."/>
            <person name="Lindquist E.A."/>
            <person name="Lipzen A."/>
            <person name="Malagnac F."/>
            <person name="Mello A."/>
            <person name="Molinier V."/>
            <person name="Miyauchi S."/>
            <person name="Poulain J."/>
            <person name="Riccioni C."/>
            <person name="Rubini A."/>
            <person name="Sitrit Y."/>
            <person name="Splivallo R."/>
            <person name="Traeger S."/>
            <person name="Wang M."/>
            <person name="Zifcakova L."/>
            <person name="Wipf D."/>
            <person name="Zambonelli A."/>
            <person name="Paolocci F."/>
            <person name="Nowrousian M."/>
            <person name="Ottonello S."/>
            <person name="Baldrian P."/>
            <person name="Spatafora J.W."/>
            <person name="Henrissat B."/>
            <person name="Nagy L.G."/>
            <person name="Aury J.M."/>
            <person name="Wincker P."/>
            <person name="Grigoriev I.V."/>
            <person name="Bonfante P."/>
            <person name="Martin F.M."/>
        </authorList>
    </citation>
    <scope>NUCLEOTIDE SEQUENCE [LARGE SCALE GENOMIC DNA]</scope>
    <source>
        <strain evidence="12 13">ATCC MYA-4762</strain>
    </source>
</reference>
<sequence>MIATKLVVRNAISKLLPRGGHDAVNQTTSTQPGQVDWEIYTTGLNGVDNGENNLLSSLLYYSIAFLAFVLILSHIQHLILVKLRHILLLHTNTREALLYWATPANSTVSFVKRHILWAPVGKIKHNREIRLSNAINFGTLPTRLQAILLTLYLASNVVYCTILLNWHLPRPQLIAEFRGRTGVLAVTNMVPLILLAGRNNPLIWIFGISFDTWNLIHRWLGRIVALESTCHITAWTINEVEISPIGWQGVLEKIRESHFVLCGLIAGISFLCLLFHSPSPIRHAFYETFLHLHIAFALAGLIGVFYHLKVDKLPQIIYICICIGIWSYDRLFRLVRLLYRNCGRRMTRFRITALPGGGGACRVDIELTRKWKYRPGSHAYVYLPWVSMWHSHPFSIAWSNNPDQRVAWNENCDHAERRDSSDSADSNDTVSLSPVGDMADIEKMTSTTIFVDRASAASSGKGTYMQRYSNDIPWSEKNTISMVMSKRAGMTKTLWDMANRTASKTLYFRGFLEGEYGAQHGLYSYGMVVLVAGGVGITHCIGWTRELLNLYKKGRGVARRAVLIWVVPDKDQYDWCREWFDEIFAVPGWDEFLTIQFYVTRPKGDMLVSPCPHVPAYAGRPDWRGLFNRFVEQRLGTMGVTVCGPGTLSDSIRYTVREQISNASIDFLEESFTW</sequence>
<evidence type="ECO:0000313" key="12">
    <source>
        <dbReference type="EMBL" id="RPB23337.1"/>
    </source>
</evidence>
<dbReference type="Proteomes" id="UP000267821">
    <property type="component" value="Unassembled WGS sequence"/>
</dbReference>
<dbReference type="InterPro" id="IPR039261">
    <property type="entry name" value="FNR_nucleotide-bd"/>
</dbReference>
<dbReference type="Pfam" id="PF08022">
    <property type="entry name" value="FAD_binding_8"/>
    <property type="match status" value="1"/>
</dbReference>
<keyword evidence="13" id="KW-1185">Reference proteome</keyword>
<dbReference type="Pfam" id="PF01794">
    <property type="entry name" value="Ferric_reduct"/>
    <property type="match status" value="1"/>
</dbReference>
<dbReference type="GO" id="GO:0000293">
    <property type="term" value="F:ferric-chelate reductase activity"/>
    <property type="evidence" value="ECO:0007669"/>
    <property type="project" value="UniProtKB-ARBA"/>
</dbReference>
<dbReference type="PROSITE" id="PS51384">
    <property type="entry name" value="FAD_FR"/>
    <property type="match status" value="1"/>
</dbReference>
<dbReference type="OrthoDB" id="4494341at2759"/>
<keyword evidence="7" id="KW-0560">Oxidoreductase</keyword>
<feature type="transmembrane region" description="Helical" evidence="10">
    <location>
        <begin position="257"/>
        <end position="276"/>
    </location>
</feature>
<dbReference type="InterPro" id="IPR013112">
    <property type="entry name" value="FAD-bd_8"/>
</dbReference>
<evidence type="ECO:0000256" key="8">
    <source>
        <dbReference type="ARBA" id="ARBA00023065"/>
    </source>
</evidence>
<dbReference type="PANTHER" id="PTHR32361:SF12">
    <property type="entry name" value="PUTATIVE (AFU_ORTHOLOGUE AFUA_1G14340)-RELATED"/>
    <property type="match status" value="1"/>
</dbReference>
<dbReference type="InterPro" id="IPR013130">
    <property type="entry name" value="Fe3_Rdtase_TM_dom"/>
</dbReference>
<gene>
    <name evidence="12" type="ORF">L211DRAFT_285669</name>
</gene>
<dbReference type="InParanoid" id="A0A3N4LKA4"/>
<feature type="domain" description="FAD-binding FR-type" evidence="11">
    <location>
        <begin position="324"/>
        <end position="465"/>
    </location>
</feature>
<keyword evidence="3" id="KW-0813">Transport</keyword>
<protein>
    <recommendedName>
        <fullName evidence="11">FAD-binding FR-type domain-containing protein</fullName>
    </recommendedName>
</protein>
<comment type="similarity">
    <text evidence="2">Belongs to the ferric reductase (FRE) family.</text>
</comment>
<feature type="transmembrane region" description="Helical" evidence="10">
    <location>
        <begin position="288"/>
        <end position="310"/>
    </location>
</feature>
<dbReference type="FunCoup" id="A0A3N4LKA4">
    <property type="interactions" value="327"/>
</dbReference>
<dbReference type="Pfam" id="PF08030">
    <property type="entry name" value="NAD_binding_6"/>
    <property type="match status" value="1"/>
</dbReference>
<dbReference type="GO" id="GO:0006826">
    <property type="term" value="P:iron ion transport"/>
    <property type="evidence" value="ECO:0007669"/>
    <property type="project" value="TreeGrafter"/>
</dbReference>
<comment type="subcellular location">
    <subcellularLocation>
        <location evidence="1">Membrane</location>
        <topology evidence="1">Multi-pass membrane protein</topology>
    </subcellularLocation>
</comment>
<evidence type="ECO:0000256" key="9">
    <source>
        <dbReference type="ARBA" id="ARBA00023136"/>
    </source>
</evidence>
<evidence type="ECO:0000256" key="1">
    <source>
        <dbReference type="ARBA" id="ARBA00004141"/>
    </source>
</evidence>
<dbReference type="SFLD" id="SFLDG01168">
    <property type="entry name" value="Ferric_reductase_subgroup_(FRE"/>
    <property type="match status" value="1"/>
</dbReference>
<evidence type="ECO:0000256" key="10">
    <source>
        <dbReference type="SAM" id="Phobius"/>
    </source>
</evidence>
<dbReference type="STRING" id="1051890.A0A3N4LKA4"/>
<accession>A0A3N4LKA4</accession>
<organism evidence="12 13">
    <name type="scientific">Terfezia boudieri ATCC MYA-4762</name>
    <dbReference type="NCBI Taxonomy" id="1051890"/>
    <lineage>
        <taxon>Eukaryota</taxon>
        <taxon>Fungi</taxon>
        <taxon>Dikarya</taxon>
        <taxon>Ascomycota</taxon>
        <taxon>Pezizomycotina</taxon>
        <taxon>Pezizomycetes</taxon>
        <taxon>Pezizales</taxon>
        <taxon>Pezizaceae</taxon>
        <taxon>Terfezia</taxon>
    </lineage>
</organism>
<dbReference type="PANTHER" id="PTHR32361">
    <property type="entry name" value="FERRIC/CUPRIC REDUCTASE TRANSMEMBRANE COMPONENT"/>
    <property type="match status" value="1"/>
</dbReference>
<feature type="transmembrane region" description="Helical" evidence="10">
    <location>
        <begin position="146"/>
        <end position="168"/>
    </location>
</feature>
<evidence type="ECO:0000256" key="3">
    <source>
        <dbReference type="ARBA" id="ARBA00022448"/>
    </source>
</evidence>
<evidence type="ECO:0000256" key="6">
    <source>
        <dbReference type="ARBA" id="ARBA00022989"/>
    </source>
</evidence>
<dbReference type="SUPFAM" id="SSF52343">
    <property type="entry name" value="Ferredoxin reductase-like, C-terminal NADP-linked domain"/>
    <property type="match status" value="1"/>
</dbReference>
<dbReference type="CDD" id="cd06186">
    <property type="entry name" value="NOX_Duox_like_FAD_NADP"/>
    <property type="match status" value="1"/>
</dbReference>
<dbReference type="EMBL" id="ML121547">
    <property type="protein sequence ID" value="RPB23337.1"/>
    <property type="molecule type" value="Genomic_DNA"/>
</dbReference>
<evidence type="ECO:0000259" key="11">
    <source>
        <dbReference type="PROSITE" id="PS51384"/>
    </source>
</evidence>
<dbReference type="InterPro" id="IPR051410">
    <property type="entry name" value="Ferric/Cupric_Reductase"/>
</dbReference>
<evidence type="ECO:0000256" key="5">
    <source>
        <dbReference type="ARBA" id="ARBA00022982"/>
    </source>
</evidence>
<keyword evidence="4 10" id="KW-0812">Transmembrane</keyword>
<dbReference type="SFLD" id="SFLDS00052">
    <property type="entry name" value="Ferric_Reductase_Domain"/>
    <property type="match status" value="1"/>
</dbReference>
<dbReference type="AlphaFoldDB" id="A0A3N4LKA4"/>
<dbReference type="Gene3D" id="3.40.50.80">
    <property type="entry name" value="Nucleotide-binding domain of ferredoxin-NADP reductase (FNR) module"/>
    <property type="match status" value="1"/>
</dbReference>
<dbReference type="InterPro" id="IPR013121">
    <property type="entry name" value="Fe_red_NAD-bd_6"/>
</dbReference>
<keyword evidence="6 10" id="KW-1133">Transmembrane helix</keyword>
<evidence type="ECO:0000313" key="13">
    <source>
        <dbReference type="Proteomes" id="UP000267821"/>
    </source>
</evidence>
<dbReference type="GO" id="GO:0015677">
    <property type="term" value="P:copper ion import"/>
    <property type="evidence" value="ECO:0007669"/>
    <property type="project" value="TreeGrafter"/>
</dbReference>
<evidence type="ECO:0000256" key="4">
    <source>
        <dbReference type="ARBA" id="ARBA00022692"/>
    </source>
</evidence>